<feature type="domain" description="Response regulatory" evidence="10">
    <location>
        <begin position="10"/>
        <end position="127"/>
    </location>
</feature>
<keyword evidence="4" id="KW-0902">Two-component regulatory system</keyword>
<keyword evidence="3 8" id="KW-0597">Phosphoprotein</keyword>
<protein>
    <submittedName>
        <fullName evidence="11">Response regulator</fullName>
    </submittedName>
</protein>
<dbReference type="SMART" id="SM00448">
    <property type="entry name" value="REC"/>
    <property type="match status" value="1"/>
</dbReference>
<dbReference type="PANTHER" id="PTHR42713:SF3">
    <property type="entry name" value="TRANSCRIPTIONAL REGULATORY PROTEIN HPTR"/>
    <property type="match status" value="1"/>
</dbReference>
<proteinExistence type="predicted"/>
<evidence type="ECO:0000313" key="12">
    <source>
        <dbReference type="Proteomes" id="UP001652445"/>
    </source>
</evidence>
<gene>
    <name evidence="11" type="ORF">OB236_39310</name>
</gene>
<evidence type="ECO:0000256" key="3">
    <source>
        <dbReference type="ARBA" id="ARBA00022553"/>
    </source>
</evidence>
<dbReference type="EMBL" id="JAOQIO010000125">
    <property type="protein sequence ID" value="MCU6798193.1"/>
    <property type="molecule type" value="Genomic_DNA"/>
</dbReference>
<dbReference type="Pfam" id="PF00072">
    <property type="entry name" value="Response_reg"/>
    <property type="match status" value="1"/>
</dbReference>
<dbReference type="InterPro" id="IPR009057">
    <property type="entry name" value="Homeodomain-like_sf"/>
</dbReference>
<dbReference type="InterPro" id="IPR011006">
    <property type="entry name" value="CheY-like_superfamily"/>
</dbReference>
<evidence type="ECO:0000256" key="2">
    <source>
        <dbReference type="ARBA" id="ARBA00022490"/>
    </source>
</evidence>
<reference evidence="11 12" key="1">
    <citation type="submission" date="2022-09" db="EMBL/GenBank/DDBJ databases">
        <authorList>
            <person name="Han X.L."/>
            <person name="Wang Q."/>
            <person name="Lu T."/>
        </authorList>
    </citation>
    <scope>NUCLEOTIDE SEQUENCE [LARGE SCALE GENOMIC DNA]</scope>
    <source>
        <strain evidence="11 12">WQ 127069</strain>
    </source>
</reference>
<evidence type="ECO:0000313" key="11">
    <source>
        <dbReference type="EMBL" id="MCU6798193.1"/>
    </source>
</evidence>
<evidence type="ECO:0000256" key="1">
    <source>
        <dbReference type="ARBA" id="ARBA00004496"/>
    </source>
</evidence>
<dbReference type="SMART" id="SM00342">
    <property type="entry name" value="HTH_ARAC"/>
    <property type="match status" value="1"/>
</dbReference>
<keyword evidence="12" id="KW-1185">Reference proteome</keyword>
<accession>A0ABT2UU45</accession>
<dbReference type="InterPro" id="IPR001789">
    <property type="entry name" value="Sig_transdc_resp-reg_receiver"/>
</dbReference>
<evidence type="ECO:0000256" key="5">
    <source>
        <dbReference type="ARBA" id="ARBA00023015"/>
    </source>
</evidence>
<evidence type="ECO:0000259" key="10">
    <source>
        <dbReference type="PROSITE" id="PS50110"/>
    </source>
</evidence>
<comment type="subcellular location">
    <subcellularLocation>
        <location evidence="1">Cytoplasm</location>
    </subcellularLocation>
</comment>
<evidence type="ECO:0000259" key="9">
    <source>
        <dbReference type="PROSITE" id="PS01124"/>
    </source>
</evidence>
<keyword evidence="5" id="KW-0805">Transcription regulation</keyword>
<dbReference type="SUPFAM" id="SSF52172">
    <property type="entry name" value="CheY-like"/>
    <property type="match status" value="1"/>
</dbReference>
<feature type="domain" description="HTH araC/xylS-type" evidence="9">
    <location>
        <begin position="420"/>
        <end position="522"/>
    </location>
</feature>
<dbReference type="Gene3D" id="3.40.50.2300">
    <property type="match status" value="1"/>
</dbReference>
<comment type="caution">
    <text evidence="11">The sequence shown here is derived from an EMBL/GenBank/DDBJ whole genome shotgun (WGS) entry which is preliminary data.</text>
</comment>
<evidence type="ECO:0000256" key="4">
    <source>
        <dbReference type="ARBA" id="ARBA00023012"/>
    </source>
</evidence>
<keyword evidence="7" id="KW-0804">Transcription</keyword>
<dbReference type="SUPFAM" id="SSF46689">
    <property type="entry name" value="Homeodomain-like"/>
    <property type="match status" value="1"/>
</dbReference>
<evidence type="ECO:0000256" key="8">
    <source>
        <dbReference type="PROSITE-ProRule" id="PRU00169"/>
    </source>
</evidence>
<keyword evidence="2" id="KW-0963">Cytoplasm</keyword>
<dbReference type="PROSITE" id="PS01124">
    <property type="entry name" value="HTH_ARAC_FAMILY_2"/>
    <property type="match status" value="1"/>
</dbReference>
<feature type="modified residue" description="4-aspartylphosphate" evidence="8">
    <location>
        <position position="62"/>
    </location>
</feature>
<sequence length="529" mass="62083">MNDLTLQGYKVFLVDDERIIREGVSQLIEWDRLGLFLTGCAPDGLSAYDQIIQIKPDIIITDIKMPHMDGLELIERTFKLLPDTRYIVLSGHGEFDYASKAMQYGVKHYLLKPCDEVDIMDALQQIISELDMQKSRLSFYELMEKQLAEALPKVKEQLLRDCLLNRTFFKHEMEHYKKILRIQDEKVRLILFQLEAAFEYVELYALKNISEEIIQFRNIMLSTIVGDKFIIMIEDMELPDIVILTSQIKEQFEKLYKVDLTLAISNHCTFADIPQVYHDALQYLKYRFYLGESSIITSEEIDLERSSTETTTANLNYNNIVMAIKIGNAEDLKVELALFFDKLHELRCEINVAISFCIELITTIVRQTMPDKINENITKIVPILEMKTLEEIHKYILGVSCVITKVNYEVYSQKNLMLVHSMVQKIQEHLGNEELSLQWLAKNYFYMNVDYLGKLFRKEMQEKFSQYVTRVRIDWAKELMANYSHSKVYEIAEQTGFGKDPQYFSNIFKKYTGFTPMEYKTMIKQGTHY</sequence>
<keyword evidence="6" id="KW-0238">DNA-binding</keyword>
<dbReference type="InterPro" id="IPR018060">
    <property type="entry name" value="HTH_AraC"/>
</dbReference>
<dbReference type="Gene3D" id="1.10.10.60">
    <property type="entry name" value="Homeodomain-like"/>
    <property type="match status" value="2"/>
</dbReference>
<dbReference type="Proteomes" id="UP001652445">
    <property type="component" value="Unassembled WGS sequence"/>
</dbReference>
<dbReference type="Pfam" id="PF12833">
    <property type="entry name" value="HTH_18"/>
    <property type="match status" value="1"/>
</dbReference>
<dbReference type="PANTHER" id="PTHR42713">
    <property type="entry name" value="HISTIDINE KINASE-RELATED"/>
    <property type="match status" value="1"/>
</dbReference>
<evidence type="ECO:0000256" key="7">
    <source>
        <dbReference type="ARBA" id="ARBA00023163"/>
    </source>
</evidence>
<dbReference type="CDD" id="cd17536">
    <property type="entry name" value="REC_YesN-like"/>
    <property type="match status" value="1"/>
</dbReference>
<name>A0ABT2UU45_9BACL</name>
<evidence type="ECO:0000256" key="6">
    <source>
        <dbReference type="ARBA" id="ARBA00023125"/>
    </source>
</evidence>
<dbReference type="InterPro" id="IPR051552">
    <property type="entry name" value="HptR"/>
</dbReference>
<dbReference type="PROSITE" id="PS50110">
    <property type="entry name" value="RESPONSE_REGULATORY"/>
    <property type="match status" value="1"/>
</dbReference>
<organism evidence="11 12">
    <name type="scientific">Paenibacillus baimaensis</name>
    <dbReference type="NCBI Taxonomy" id="2982185"/>
    <lineage>
        <taxon>Bacteria</taxon>
        <taxon>Bacillati</taxon>
        <taxon>Bacillota</taxon>
        <taxon>Bacilli</taxon>
        <taxon>Bacillales</taxon>
        <taxon>Paenibacillaceae</taxon>
        <taxon>Paenibacillus</taxon>
    </lineage>
</organism>